<dbReference type="EMBL" id="JAUSTT010000005">
    <property type="protein sequence ID" value="MDQ0175227.1"/>
    <property type="molecule type" value="Genomic_DNA"/>
</dbReference>
<comment type="caution">
    <text evidence="1">The sequence shown here is derived from an EMBL/GenBank/DDBJ whole genome shotgun (WGS) entry which is preliminary data.</text>
</comment>
<evidence type="ECO:0000313" key="1">
    <source>
        <dbReference type="EMBL" id="MDQ0175227.1"/>
    </source>
</evidence>
<dbReference type="RefSeq" id="WP_307227368.1">
    <property type="nucleotide sequence ID" value="NZ_JAUSTT010000005.1"/>
</dbReference>
<evidence type="ECO:0000313" key="2">
    <source>
        <dbReference type="Proteomes" id="UP001223586"/>
    </source>
</evidence>
<keyword evidence="2" id="KW-1185">Reference proteome</keyword>
<protein>
    <recommendedName>
        <fullName evidence="3">DUF2577 domain-containing protein</fullName>
    </recommendedName>
</protein>
<dbReference type="Proteomes" id="UP001223586">
    <property type="component" value="Unassembled WGS sequence"/>
</dbReference>
<organism evidence="1 2">
    <name type="scientific">Bacillus chungangensis</name>
    <dbReference type="NCBI Taxonomy" id="587633"/>
    <lineage>
        <taxon>Bacteria</taxon>
        <taxon>Bacillati</taxon>
        <taxon>Bacillota</taxon>
        <taxon>Bacilli</taxon>
        <taxon>Bacillales</taxon>
        <taxon>Bacillaceae</taxon>
        <taxon>Bacillus</taxon>
    </lineage>
</organism>
<evidence type="ECO:0008006" key="3">
    <source>
        <dbReference type="Google" id="ProtNLM"/>
    </source>
</evidence>
<sequence length="103" mass="11247">MEGSKGANALLQVMRETTAKTIGFQVKSAILGTITSSGLKLDHFEHPIPLTDCSVMEEKATLISESTGTSHDYIIRLKLEEGDRVLCVPIDEGRTYIIIGQVK</sequence>
<gene>
    <name evidence="1" type="ORF">J2S08_001061</name>
</gene>
<name>A0ABT9WPT6_9BACI</name>
<accession>A0ABT9WPT6</accession>
<proteinExistence type="predicted"/>
<reference evidence="1 2" key="1">
    <citation type="submission" date="2023-07" db="EMBL/GenBank/DDBJ databases">
        <title>Genomic Encyclopedia of Type Strains, Phase IV (KMG-IV): sequencing the most valuable type-strain genomes for metagenomic binning, comparative biology and taxonomic classification.</title>
        <authorList>
            <person name="Goeker M."/>
        </authorList>
    </citation>
    <scope>NUCLEOTIDE SEQUENCE [LARGE SCALE GENOMIC DNA]</scope>
    <source>
        <strain evidence="1 2">DSM 23837</strain>
    </source>
</reference>